<dbReference type="Proteomes" id="UP000295777">
    <property type="component" value="Unassembled WGS sequence"/>
</dbReference>
<dbReference type="SUPFAM" id="SSF46911">
    <property type="entry name" value="Ribosomal protein S18"/>
    <property type="match status" value="1"/>
</dbReference>
<proteinExistence type="inferred from homology"/>
<comment type="function">
    <text evidence="7">Binds as a heterodimer with protein bS6 to the central domain of the 16S rRNA, where it helps stabilize the platform of the 30S subunit.</text>
</comment>
<evidence type="ECO:0000256" key="1">
    <source>
        <dbReference type="ARBA" id="ARBA00005589"/>
    </source>
</evidence>
<dbReference type="GO" id="GO:0006412">
    <property type="term" value="P:translation"/>
    <property type="evidence" value="ECO:0007669"/>
    <property type="project" value="UniProtKB-UniRule"/>
</dbReference>
<evidence type="ECO:0000256" key="3">
    <source>
        <dbReference type="ARBA" id="ARBA00022884"/>
    </source>
</evidence>
<name>A0A4R1G720_9BACT</name>
<dbReference type="PROSITE" id="PS00057">
    <property type="entry name" value="RIBOSOMAL_S18"/>
    <property type="match status" value="1"/>
</dbReference>
<evidence type="ECO:0000256" key="2">
    <source>
        <dbReference type="ARBA" id="ARBA00022730"/>
    </source>
</evidence>
<accession>A0A4R1G720</accession>
<sequence>MSNVLPQRRFIRRRKYCKFCAEKIEKIDYKNVELLKPFISERGRIIPRRISGVCSKHQRQLARAVKRARHLALLPFVKID</sequence>
<reference evidence="9 10" key="1">
    <citation type="submission" date="2019-03" db="EMBL/GenBank/DDBJ databases">
        <title>Genomic Encyclopedia of Archaeal and Bacterial Type Strains, Phase II (KMG-II): from individual species to whole genera.</title>
        <authorList>
            <person name="Goeker M."/>
        </authorList>
    </citation>
    <scope>NUCLEOTIDE SEQUENCE [LARGE SCALE GENOMIC DNA]</scope>
    <source>
        <strain evidence="9 10">DSM 24425</strain>
    </source>
</reference>
<keyword evidence="3 7" id="KW-0694">RNA-binding</keyword>
<evidence type="ECO:0000256" key="4">
    <source>
        <dbReference type="ARBA" id="ARBA00022980"/>
    </source>
</evidence>
<dbReference type="Gene3D" id="4.10.640.10">
    <property type="entry name" value="Ribosomal protein S18"/>
    <property type="match status" value="1"/>
</dbReference>
<comment type="caution">
    <text evidence="9">The sequence shown here is derived from an EMBL/GenBank/DDBJ whole genome shotgun (WGS) entry which is preliminary data.</text>
</comment>
<dbReference type="InterPro" id="IPR018275">
    <property type="entry name" value="Ribosomal_bS18_CS"/>
</dbReference>
<dbReference type="PANTHER" id="PTHR13479">
    <property type="entry name" value="30S RIBOSOMAL PROTEIN S18"/>
    <property type="match status" value="1"/>
</dbReference>
<keyword evidence="5 7" id="KW-0687">Ribonucleoprotein</keyword>
<dbReference type="HAMAP" id="MF_00270">
    <property type="entry name" value="Ribosomal_bS18"/>
    <property type="match status" value="1"/>
</dbReference>
<dbReference type="AlphaFoldDB" id="A0A4R1G720"/>
<dbReference type="GO" id="GO:0070181">
    <property type="term" value="F:small ribosomal subunit rRNA binding"/>
    <property type="evidence" value="ECO:0007669"/>
    <property type="project" value="TreeGrafter"/>
</dbReference>
<comment type="similarity">
    <text evidence="1 7 8">Belongs to the bacterial ribosomal protein bS18 family.</text>
</comment>
<evidence type="ECO:0000256" key="6">
    <source>
        <dbReference type="ARBA" id="ARBA00035141"/>
    </source>
</evidence>
<dbReference type="FunFam" id="4.10.640.10:FF:000004">
    <property type="entry name" value="30S ribosomal protein S18"/>
    <property type="match status" value="1"/>
</dbReference>
<evidence type="ECO:0000313" key="9">
    <source>
        <dbReference type="EMBL" id="TCK03298.1"/>
    </source>
</evidence>
<dbReference type="OrthoDB" id="9812008at2"/>
<dbReference type="PRINTS" id="PR00974">
    <property type="entry name" value="RIBOSOMALS18"/>
</dbReference>
<keyword evidence="2 7" id="KW-0699">rRNA-binding</keyword>
<dbReference type="GO" id="GO:0003735">
    <property type="term" value="F:structural constituent of ribosome"/>
    <property type="evidence" value="ECO:0007669"/>
    <property type="project" value="InterPro"/>
</dbReference>
<dbReference type="RefSeq" id="WP_132527138.1">
    <property type="nucleotide sequence ID" value="NZ_SMFV01000005.1"/>
</dbReference>
<dbReference type="Pfam" id="PF01084">
    <property type="entry name" value="Ribosomal_S18"/>
    <property type="match status" value="1"/>
</dbReference>
<evidence type="ECO:0000313" key="10">
    <source>
        <dbReference type="Proteomes" id="UP000295777"/>
    </source>
</evidence>
<protein>
    <recommendedName>
        <fullName evidence="6 7">Small ribosomal subunit protein bS18</fullName>
    </recommendedName>
</protein>
<evidence type="ECO:0000256" key="7">
    <source>
        <dbReference type="HAMAP-Rule" id="MF_00270"/>
    </source>
</evidence>
<dbReference type="InterPro" id="IPR001648">
    <property type="entry name" value="Ribosomal_bS18"/>
</dbReference>
<dbReference type="GO" id="GO:0022627">
    <property type="term" value="C:cytosolic small ribosomal subunit"/>
    <property type="evidence" value="ECO:0007669"/>
    <property type="project" value="TreeGrafter"/>
</dbReference>
<keyword evidence="4 7" id="KW-0689">Ribosomal protein</keyword>
<organism evidence="9 10">
    <name type="scientific">Phorcysia thermohydrogeniphila</name>
    <dbReference type="NCBI Taxonomy" id="936138"/>
    <lineage>
        <taxon>Bacteria</taxon>
        <taxon>Pseudomonadati</taxon>
        <taxon>Aquificota</taxon>
        <taxon>Aquificia</taxon>
        <taxon>Desulfurobacteriales</taxon>
        <taxon>Desulfurobacteriaceae</taxon>
        <taxon>Phorcysia</taxon>
    </lineage>
</organism>
<comment type="subunit">
    <text evidence="7">Part of the 30S ribosomal subunit. Forms a tight heterodimer with protein bS6.</text>
</comment>
<dbReference type="EMBL" id="SMFV01000005">
    <property type="protein sequence ID" value="TCK03298.1"/>
    <property type="molecule type" value="Genomic_DNA"/>
</dbReference>
<dbReference type="InterPro" id="IPR036870">
    <property type="entry name" value="Ribosomal_bS18_sf"/>
</dbReference>
<evidence type="ECO:0000256" key="5">
    <source>
        <dbReference type="ARBA" id="ARBA00023274"/>
    </source>
</evidence>
<dbReference type="PANTHER" id="PTHR13479:SF40">
    <property type="entry name" value="SMALL RIBOSOMAL SUBUNIT PROTEIN BS18M"/>
    <property type="match status" value="1"/>
</dbReference>
<evidence type="ECO:0000256" key="8">
    <source>
        <dbReference type="RuleBase" id="RU003910"/>
    </source>
</evidence>
<dbReference type="NCBIfam" id="TIGR00165">
    <property type="entry name" value="S18"/>
    <property type="match status" value="1"/>
</dbReference>
<gene>
    <name evidence="7" type="primary">rpsR</name>
    <name evidence="9" type="ORF">CLV27_1369</name>
</gene>
<keyword evidence="10" id="KW-1185">Reference proteome</keyword>